<dbReference type="KEGG" id="noa:BKM31_20455"/>
<dbReference type="InterPro" id="IPR007138">
    <property type="entry name" value="ABM_dom"/>
</dbReference>
<organism evidence="2 3">
    <name type="scientific">[Actinomadura] parvosata subsp. kistnae</name>
    <dbReference type="NCBI Taxonomy" id="1909395"/>
    <lineage>
        <taxon>Bacteria</taxon>
        <taxon>Bacillati</taxon>
        <taxon>Actinomycetota</taxon>
        <taxon>Actinomycetes</taxon>
        <taxon>Streptosporangiales</taxon>
        <taxon>Streptosporangiaceae</taxon>
        <taxon>Nonomuraea</taxon>
    </lineage>
</organism>
<feature type="domain" description="ABM" evidence="1">
    <location>
        <begin position="121"/>
        <end position="209"/>
    </location>
</feature>
<dbReference type="PANTHER" id="PTHR34474">
    <property type="entry name" value="SIGNAL TRANSDUCTION PROTEIN TRAP"/>
    <property type="match status" value="1"/>
</dbReference>
<gene>
    <name evidence="2" type="ORF">BKM31_20455</name>
</gene>
<accession>A0A1U9ZZZ0</accession>
<dbReference type="InterPro" id="IPR011008">
    <property type="entry name" value="Dimeric_a/b-barrel"/>
</dbReference>
<dbReference type="PROSITE" id="PS51725">
    <property type="entry name" value="ABM"/>
    <property type="match status" value="2"/>
</dbReference>
<dbReference type="SUPFAM" id="SSF54909">
    <property type="entry name" value="Dimeric alpha+beta barrel"/>
    <property type="match status" value="2"/>
</dbReference>
<dbReference type="EMBL" id="CP017717">
    <property type="protein sequence ID" value="AQZ63515.1"/>
    <property type="molecule type" value="Genomic_DNA"/>
</dbReference>
<proteinExistence type="predicted"/>
<dbReference type="Proteomes" id="UP000190797">
    <property type="component" value="Chromosome"/>
</dbReference>
<reference evidence="3" key="1">
    <citation type="journal article" date="2017" name="Med. Chem. Commun.">
        <title>Nonomuraea sp. ATCC 55076 harbours the largest actinomycete chromosome to date and the kistamicin biosynthetic gene cluster.</title>
        <authorList>
            <person name="Nazari B."/>
            <person name="Forneris C.C."/>
            <person name="Gibson M.I."/>
            <person name="Moon K."/>
            <person name="Schramma K.R."/>
            <person name="Seyedsayamdost M.R."/>
        </authorList>
    </citation>
    <scope>NUCLEOTIDE SEQUENCE [LARGE SCALE GENOMIC DNA]</scope>
    <source>
        <strain evidence="3">ATCC 55076</strain>
    </source>
</reference>
<sequence>MASGVFRVMLRMRIKPGMTEEFEQAWFHVSDLIRHHPANRGQWLSRSAEEPGVYYVVSDWTDEPRFREFEKSDRHAEHRAKLAAFRSASSMTTMSVVHDLPRDARAHQGPPKNGGPVSGQVRVLLHITAEHSGAAAVEDAYHRTSRALRGIPGLLGNELLRSAHDPTSFAILSWWRDMDAYLAWEQDPAHRTITAPLRPMQDTSRSSSFAVYTAHAAYHDAHEGEVGHG</sequence>
<dbReference type="Pfam" id="PF03992">
    <property type="entry name" value="ABM"/>
    <property type="match status" value="2"/>
</dbReference>
<dbReference type="InterPro" id="IPR050404">
    <property type="entry name" value="Heme-degrading_MO"/>
</dbReference>
<evidence type="ECO:0000313" key="2">
    <source>
        <dbReference type="EMBL" id="AQZ63515.1"/>
    </source>
</evidence>
<evidence type="ECO:0000259" key="1">
    <source>
        <dbReference type="PROSITE" id="PS51725"/>
    </source>
</evidence>
<dbReference type="PANTHER" id="PTHR34474:SF2">
    <property type="entry name" value="SIGNAL TRANSDUCTION PROTEIN TRAP"/>
    <property type="match status" value="1"/>
</dbReference>
<feature type="domain" description="ABM" evidence="1">
    <location>
        <begin position="6"/>
        <end position="97"/>
    </location>
</feature>
<protein>
    <recommendedName>
        <fullName evidence="1">ABM domain-containing protein</fullName>
    </recommendedName>
</protein>
<evidence type="ECO:0000313" key="3">
    <source>
        <dbReference type="Proteomes" id="UP000190797"/>
    </source>
</evidence>
<dbReference type="RefSeq" id="WP_222108104.1">
    <property type="nucleotide sequence ID" value="NZ_CP017717.1"/>
</dbReference>
<dbReference type="STRING" id="1909395.BKM31_20455"/>
<dbReference type="AlphaFoldDB" id="A0A1U9ZZZ0"/>
<name>A0A1U9ZZZ0_9ACTN</name>
<keyword evidence="3" id="KW-1185">Reference proteome</keyword>
<dbReference type="Gene3D" id="3.30.70.100">
    <property type="match status" value="2"/>
</dbReference>